<dbReference type="eggNOG" id="KOG1833">
    <property type="taxonomic scope" value="Eukaryota"/>
</dbReference>
<feature type="domain" description="NUP210 Ig-like" evidence="14">
    <location>
        <begin position="21"/>
        <end position="112"/>
    </location>
</feature>
<evidence type="ECO:0000256" key="2">
    <source>
        <dbReference type="ARBA" id="ARBA00007313"/>
    </source>
</evidence>
<evidence type="ECO:0000259" key="14">
    <source>
        <dbReference type="Pfam" id="PF22967"/>
    </source>
</evidence>
<evidence type="ECO:0000313" key="20">
    <source>
        <dbReference type="EMBL" id="CAD5234960.1"/>
    </source>
</evidence>
<evidence type="ECO:0000259" key="19">
    <source>
        <dbReference type="Pfam" id="PF26181"/>
    </source>
</evidence>
<dbReference type="InterPro" id="IPR055096">
    <property type="entry name" value="Ig_NUP210_1st"/>
</dbReference>
<dbReference type="InterPro" id="IPR055094">
    <property type="entry name" value="NUP210_Ig15"/>
</dbReference>
<feature type="domain" description="NUP210 Ig-like" evidence="13">
    <location>
        <begin position="233"/>
        <end position="325"/>
    </location>
</feature>
<comment type="similarity">
    <text evidence="2">Belongs to the NUP210 family.</text>
</comment>
<name>A0A1I7RRI9_BURXY</name>
<dbReference type="InterPro" id="IPR058779">
    <property type="entry name" value="Ig_NUP210_13th"/>
</dbReference>
<keyword evidence="8" id="KW-0539">Nucleus</keyword>
<evidence type="ECO:0000259" key="16">
    <source>
        <dbReference type="Pfam" id="PF24902"/>
    </source>
</evidence>
<dbReference type="Pfam" id="PF24902">
    <property type="entry name" value="Ig_NUP210_9th"/>
    <property type="match status" value="1"/>
</dbReference>
<evidence type="ECO:0000256" key="3">
    <source>
        <dbReference type="ARBA" id="ARBA00022692"/>
    </source>
</evidence>
<dbReference type="Pfam" id="PF26182">
    <property type="entry name" value="Ig_NUP210_5th"/>
    <property type="match status" value="1"/>
</dbReference>
<dbReference type="Pfam" id="PF24991">
    <property type="entry name" value="Ig_NUP210_4th"/>
    <property type="match status" value="1"/>
</dbReference>
<dbReference type="InterPro" id="IPR056898">
    <property type="entry name" value="Ig_NUP210_6th"/>
</dbReference>
<gene>
    <name evidence="20" type="ORF">BXYJ_LOCUS15051</name>
</gene>
<feature type="domain" description="NUP210 fourth Ig-like" evidence="18">
    <location>
        <begin position="335"/>
        <end position="412"/>
    </location>
</feature>
<evidence type="ECO:0000256" key="4">
    <source>
        <dbReference type="ARBA" id="ARBA00022729"/>
    </source>
</evidence>
<evidence type="ECO:0000313" key="22">
    <source>
        <dbReference type="Proteomes" id="UP000659654"/>
    </source>
</evidence>
<evidence type="ECO:0000256" key="6">
    <source>
        <dbReference type="ARBA" id="ARBA00023136"/>
    </source>
</evidence>
<dbReference type="InterPro" id="IPR055099">
    <property type="entry name" value="Ig_NUP210_7th"/>
</dbReference>
<evidence type="ECO:0000256" key="5">
    <source>
        <dbReference type="ARBA" id="ARBA00022989"/>
    </source>
</evidence>
<keyword evidence="7" id="KW-0325">Glycoprotein</keyword>
<feature type="region of interest" description="Disordered" evidence="9">
    <location>
        <begin position="1565"/>
        <end position="1589"/>
    </location>
</feature>
<dbReference type="SUPFAM" id="SSF49373">
    <property type="entry name" value="Invasin/intimin cell-adhesion fragments"/>
    <property type="match status" value="1"/>
</dbReference>
<dbReference type="Pfam" id="PF22962">
    <property type="entry name" value="Ig_NUP210_7th"/>
    <property type="match status" value="1"/>
</dbReference>
<evidence type="ECO:0000259" key="13">
    <source>
        <dbReference type="Pfam" id="PF22963"/>
    </source>
</evidence>
<evidence type="ECO:0000259" key="17">
    <source>
        <dbReference type="Pfam" id="PF24935"/>
    </source>
</evidence>
<dbReference type="EMBL" id="CAJFCV020000006">
    <property type="protein sequence ID" value="CAG9131072.1"/>
    <property type="molecule type" value="Genomic_DNA"/>
</dbReference>
<evidence type="ECO:0000256" key="10">
    <source>
        <dbReference type="SAM" id="Phobius"/>
    </source>
</evidence>
<dbReference type="InterPro" id="IPR045197">
    <property type="entry name" value="NUP210-like"/>
</dbReference>
<dbReference type="Proteomes" id="UP000659654">
    <property type="component" value="Unassembled WGS sequence"/>
</dbReference>
<reference evidence="20" key="2">
    <citation type="submission" date="2020-09" db="EMBL/GenBank/DDBJ databases">
        <authorList>
            <person name="Kikuchi T."/>
        </authorList>
    </citation>
    <scope>NUCLEOTIDE SEQUENCE</scope>
    <source>
        <strain evidence="20">Ka4C1</strain>
    </source>
</reference>
<dbReference type="Pfam" id="PF26181">
    <property type="entry name" value="Ig_NUP210_13th"/>
    <property type="match status" value="1"/>
</dbReference>
<keyword evidence="5 10" id="KW-1133">Transmembrane helix</keyword>
<dbReference type="OrthoDB" id="361283at2759"/>
<dbReference type="WBParaSite" id="BXY_0333600.1">
    <property type="protein sequence ID" value="BXY_0333600.1"/>
    <property type="gene ID" value="BXY_0333600"/>
</dbReference>
<dbReference type="InterPro" id="IPR055097">
    <property type="entry name" value="Ig_NUP210_2nd"/>
</dbReference>
<evidence type="ECO:0000259" key="18">
    <source>
        <dbReference type="Pfam" id="PF24991"/>
    </source>
</evidence>
<dbReference type="Pfam" id="PF22959">
    <property type="entry name" value="Ig_NUP210_15th"/>
    <property type="match status" value="1"/>
</dbReference>
<evidence type="ECO:0000256" key="9">
    <source>
        <dbReference type="SAM" id="MobiDB-lite"/>
    </source>
</evidence>
<dbReference type="Proteomes" id="UP000582659">
    <property type="component" value="Unassembled WGS sequence"/>
</dbReference>
<comment type="subcellular location">
    <subcellularLocation>
        <location evidence="1">Nucleus membrane</location>
        <topology evidence="1">Single-pass membrane protein</topology>
    </subcellularLocation>
</comment>
<protein>
    <submittedName>
        <fullName evidence="20">(pine wood nematode) hypothetical protein</fullName>
    </submittedName>
</protein>
<evidence type="ECO:0000256" key="1">
    <source>
        <dbReference type="ARBA" id="ARBA00004590"/>
    </source>
</evidence>
<organism evidence="21 23">
    <name type="scientific">Bursaphelenchus xylophilus</name>
    <name type="common">Pinewood nematode worm</name>
    <name type="synonym">Aphelenchoides xylophilus</name>
    <dbReference type="NCBI Taxonomy" id="6326"/>
    <lineage>
        <taxon>Eukaryota</taxon>
        <taxon>Metazoa</taxon>
        <taxon>Ecdysozoa</taxon>
        <taxon>Nematoda</taxon>
        <taxon>Chromadorea</taxon>
        <taxon>Rhabditida</taxon>
        <taxon>Tylenchina</taxon>
        <taxon>Tylenchomorpha</taxon>
        <taxon>Aphelenchoidea</taxon>
        <taxon>Aphelenchoididae</taxon>
        <taxon>Bursaphelenchus</taxon>
    </lineage>
</organism>
<feature type="transmembrane region" description="Helical" evidence="10">
    <location>
        <begin position="1476"/>
        <end position="1497"/>
    </location>
</feature>
<evidence type="ECO:0000313" key="21">
    <source>
        <dbReference type="Proteomes" id="UP000095284"/>
    </source>
</evidence>
<accession>A0A1I7RRI9</accession>
<evidence type="ECO:0000259" key="12">
    <source>
        <dbReference type="Pfam" id="PF22962"/>
    </source>
</evidence>
<dbReference type="InterPro" id="IPR056897">
    <property type="entry name" value="Ig_NUP210_4th"/>
</dbReference>
<dbReference type="PANTHER" id="PTHR23019:SF0">
    <property type="entry name" value="NUCLEAR PORE MEMBRANE GLYCOPROTEIN 210"/>
    <property type="match status" value="1"/>
</dbReference>
<dbReference type="SMR" id="A0A1I7RRI9"/>
<proteinExistence type="inferred from homology"/>
<feature type="domain" description="NUP210 Ig-like" evidence="11">
    <location>
        <begin position="1346"/>
        <end position="1422"/>
    </location>
</feature>
<evidence type="ECO:0000259" key="15">
    <source>
        <dbReference type="Pfam" id="PF22969"/>
    </source>
</evidence>
<dbReference type="PANTHER" id="PTHR23019">
    <property type="entry name" value="NUCLEAR PORE MEMBRANE GLYCOPROTEIN GP210-RELATED"/>
    <property type="match status" value="1"/>
</dbReference>
<keyword evidence="6 10" id="KW-0472">Membrane</keyword>
<evidence type="ECO:0000256" key="7">
    <source>
        <dbReference type="ARBA" id="ARBA00023180"/>
    </source>
</evidence>
<dbReference type="Pfam" id="PF22963">
    <property type="entry name" value="Ig_NUP210_3rd"/>
    <property type="match status" value="1"/>
</dbReference>
<feature type="domain" description="NUP210 Ig-like" evidence="15">
    <location>
        <begin position="121"/>
        <end position="224"/>
    </location>
</feature>
<dbReference type="InterPro" id="IPR056899">
    <property type="entry name" value="Ig_NUP210_9th"/>
</dbReference>
<dbReference type="EMBL" id="CAJFDI010000006">
    <property type="protein sequence ID" value="CAD5234960.1"/>
    <property type="molecule type" value="Genomic_DNA"/>
</dbReference>
<dbReference type="GO" id="GO:0031965">
    <property type="term" value="C:nuclear membrane"/>
    <property type="evidence" value="ECO:0007669"/>
    <property type="project" value="UniProtKB-SubCell"/>
</dbReference>
<feature type="compositionally biased region" description="Polar residues" evidence="9">
    <location>
        <begin position="1565"/>
        <end position="1578"/>
    </location>
</feature>
<feature type="domain" description="NUP210 Ig-like" evidence="17">
    <location>
        <begin position="515"/>
        <end position="602"/>
    </location>
</feature>
<dbReference type="InterPro" id="IPR008964">
    <property type="entry name" value="Invasin/intimin_cell_adhesion"/>
</dbReference>
<feature type="domain" description="NUP210 Ig-like" evidence="16">
    <location>
        <begin position="849"/>
        <end position="930"/>
    </location>
</feature>
<sequence length="1603" mass="175832">MGFPKPLLLIALGLFVGLNAFRLNVPRVLLPYHPSNQVTFLLEVSHPGGACFSWRSTRPDVASIEPIDPKANGCSDKALLTSRSKHADEQSATIFARDLNSGVTLSCGVSVDVIHSIKVETITDLLFLEAPPARMYVDAFNAKGHAFSALGDIPFDWSFEFADSSRRPLRIIPFSQSKYDAPPGIEDLEKQKKKGYVVLVEGIQTGAAKLTARFSESDFSYVAPHGIELYVVANLLLIPSEDLFVTAGSVIPYSAVILKQGATEPVPKDQYELVVSDPDVCSLDPTTNYLTANALGNVEVTLYDTTVKQKAGFKPQSAHVYVVEPDSIFFTISRGNNWVLQAGLSYEIEVKLLDLQGKNVFIPENARFETDLSDHFEKIESSKNGTYFKVRAKRTGQITIKSHFTELIDVNGYTQKVAVPIYGEQKTEIFDPIDLTPKTLIFPYQRNYPYNYKLKVKGGSGVFVWSTENKNIAGISESGVVSSGEIGETIVHVADYRNEQHRDISKVIVIEPKGIEFGPSVLEAEIGTALTLNIKMFTELNGSPVPFTDCRNFDFTVQVSNQNVFKVDKSKPGAIPEENRGCSTIHLVAKAVGDSKITVSYGSLKAQIDIFAFPPLKITVDTELLLGLGSSAPFKFEGGPRPFTFDPSKYYAKVEAGNGQIGEIENTGDVYRAVCKENIAETTVSVKVGNRRSTSLPFPAQSVAQAKLCCSVPSRIALTQRSKAKVSKGGNCPTSTHSVFFGEPSYLELSAFGHCSSQGEDAMERKFSSVSSLVVDFRVKQTSLASIDRFDKAEEQEFIYAVIQPSGRAGVVDIQASTSQFDVKKSKKSIGKTLSSHLTLNLVDKAAATPTSIVLWNQKEARGVVTLVGGSGHFWIDYTVSGQYVNAHLLTNPKEPGQTQIQLSPIQEGLTKLVVHDLCIGGHEVKVDVKVTEISEIRIRGAEFVEVQKEVPLEVVVIDVEGQEFALEDIQEINLNLEYNNDLVSLDKQGLLTYNALGVKVGVTQIIVFAISATGKTVRSTPHHLQVFAPLILDPREVTLIPQSVFQLEIIGGPQPIHPVNFEMNNTAIASISSNGLIHSTQTLGYSSIKGVVGYSGHTVTSDTVILKVVSLAGVRIVVSSSLVETGEVLEARVEGIAGSDESPFAFGGADYPLTVEWKLSKADSEILNFEPVMHKLVREKKENQFATQLRGLKSGIAELEVKVTAHSSSYRHFLTRESHFNDVIKINVHDPVNFVAPFLDKQPTIRVTPLASLPLSINRPVEEVVYKASKESEKLFGVKSGQTADGIPEVILESGSLEGVGAILVEHNNSVYNNSHFVTVEVTAAKSIHLTVDGNVHRIRESLIPGNWITVHVGFRDNRGRVLHAARNKVSYRPHRFDLTEIESSDDRRTLRIYLKYDGETVLKVWDPKDHRIATFLRLSVADLSPEELKDEADTTGDSNLTLGQSYNYVKQTADEAKSGIGRLLGEFFDNNPGISIMLMFSFAVATLFMFVYYACSQRQPYVRPSLNSSRVYAYQTTHDGSLGLSTDLSASPLFHSTPDQELAKKAPATSRKFATPVNKAYVDQSSPRLSNKSAGSSHDELFNGSISPNNRLKQVVSRFYN</sequence>
<keyword evidence="4" id="KW-0732">Signal</keyword>
<dbReference type="Pfam" id="PF22969">
    <property type="entry name" value="Ig_NUP210_2nd"/>
    <property type="match status" value="1"/>
</dbReference>
<reference evidence="23" key="1">
    <citation type="submission" date="2016-11" db="UniProtKB">
        <authorList>
            <consortium name="WormBaseParasite"/>
        </authorList>
    </citation>
    <scope>IDENTIFICATION</scope>
</reference>
<feature type="domain" description="NUP210 Ig-like" evidence="12">
    <location>
        <begin position="620"/>
        <end position="711"/>
    </location>
</feature>
<feature type="domain" description="NUP210 Ig-like" evidence="19">
    <location>
        <begin position="1111"/>
        <end position="1229"/>
    </location>
</feature>
<keyword evidence="3 10" id="KW-0812">Transmembrane</keyword>
<keyword evidence="22" id="KW-1185">Reference proteome</keyword>
<dbReference type="Pfam" id="PF22967">
    <property type="entry name" value="Ig_NUP210_1st"/>
    <property type="match status" value="1"/>
</dbReference>
<evidence type="ECO:0000313" key="23">
    <source>
        <dbReference type="WBParaSite" id="BXY_0333600.1"/>
    </source>
</evidence>
<evidence type="ECO:0000259" key="11">
    <source>
        <dbReference type="Pfam" id="PF22959"/>
    </source>
</evidence>
<dbReference type="Pfam" id="PF24935">
    <property type="entry name" value="Ig_NUP210_6th"/>
    <property type="match status" value="1"/>
</dbReference>
<dbReference type="GO" id="GO:0005643">
    <property type="term" value="C:nuclear pore"/>
    <property type="evidence" value="ECO:0007669"/>
    <property type="project" value="TreeGrafter"/>
</dbReference>
<dbReference type="Proteomes" id="UP000095284">
    <property type="component" value="Unplaced"/>
</dbReference>
<dbReference type="InterPro" id="IPR055098">
    <property type="entry name" value="Ig_NUP210_3rd"/>
</dbReference>
<evidence type="ECO:0000256" key="8">
    <source>
        <dbReference type="ARBA" id="ARBA00023242"/>
    </source>
</evidence>